<feature type="region of interest" description="Disordered" evidence="1">
    <location>
        <begin position="775"/>
        <end position="821"/>
    </location>
</feature>
<feature type="region of interest" description="Disordered" evidence="1">
    <location>
        <begin position="2608"/>
        <end position="2721"/>
    </location>
</feature>
<feature type="region of interest" description="Disordered" evidence="1">
    <location>
        <begin position="2409"/>
        <end position="2458"/>
    </location>
</feature>
<evidence type="ECO:0000313" key="3">
    <source>
        <dbReference type="EMBL" id="PHJ20797.1"/>
    </source>
</evidence>
<proteinExistence type="predicted"/>
<feature type="compositionally biased region" description="Basic and acidic residues" evidence="1">
    <location>
        <begin position="67"/>
        <end position="98"/>
    </location>
</feature>
<dbReference type="GO" id="GO:0016491">
    <property type="term" value="F:oxidoreductase activity"/>
    <property type="evidence" value="ECO:0007669"/>
    <property type="project" value="InterPro"/>
</dbReference>
<feature type="compositionally biased region" description="Low complexity" evidence="1">
    <location>
        <begin position="402"/>
        <end position="436"/>
    </location>
</feature>
<feature type="compositionally biased region" description="Basic and acidic residues" evidence="1">
    <location>
        <begin position="2830"/>
        <end position="2848"/>
    </location>
</feature>
<feature type="compositionally biased region" description="Low complexity" evidence="1">
    <location>
        <begin position="1910"/>
        <end position="1938"/>
    </location>
</feature>
<feature type="region of interest" description="Disordered" evidence="1">
    <location>
        <begin position="3089"/>
        <end position="3255"/>
    </location>
</feature>
<dbReference type="Gene3D" id="3.90.660.10">
    <property type="match status" value="2"/>
</dbReference>
<feature type="region of interest" description="Disordered" evidence="1">
    <location>
        <begin position="1048"/>
        <end position="1069"/>
    </location>
</feature>
<feature type="compositionally biased region" description="Basic and acidic residues" evidence="1">
    <location>
        <begin position="3590"/>
        <end position="3603"/>
    </location>
</feature>
<feature type="domain" description="Amine oxidase" evidence="2">
    <location>
        <begin position="3333"/>
        <end position="3386"/>
    </location>
</feature>
<dbReference type="VEuPathDB" id="ToxoDB:CSUI_005364"/>
<organism evidence="3 4">
    <name type="scientific">Cystoisospora suis</name>
    <dbReference type="NCBI Taxonomy" id="483139"/>
    <lineage>
        <taxon>Eukaryota</taxon>
        <taxon>Sar</taxon>
        <taxon>Alveolata</taxon>
        <taxon>Apicomplexa</taxon>
        <taxon>Conoidasida</taxon>
        <taxon>Coccidia</taxon>
        <taxon>Eucoccidiorida</taxon>
        <taxon>Eimeriorina</taxon>
        <taxon>Sarcocystidae</taxon>
        <taxon>Cystoisospora</taxon>
    </lineage>
</organism>
<feature type="region of interest" description="Disordered" evidence="1">
    <location>
        <begin position="1089"/>
        <end position="1130"/>
    </location>
</feature>
<feature type="region of interest" description="Disordered" evidence="1">
    <location>
        <begin position="3531"/>
        <end position="3557"/>
    </location>
</feature>
<feature type="compositionally biased region" description="Polar residues" evidence="1">
    <location>
        <begin position="1246"/>
        <end position="1255"/>
    </location>
</feature>
<evidence type="ECO:0000259" key="2">
    <source>
        <dbReference type="Pfam" id="PF01593"/>
    </source>
</evidence>
<dbReference type="SUPFAM" id="SSF51905">
    <property type="entry name" value="FAD/NAD(P)-binding domain"/>
    <property type="match status" value="1"/>
</dbReference>
<dbReference type="OrthoDB" id="334028at2759"/>
<feature type="compositionally biased region" description="Polar residues" evidence="1">
    <location>
        <begin position="158"/>
        <end position="169"/>
    </location>
</feature>
<feature type="compositionally biased region" description="Polar residues" evidence="1">
    <location>
        <begin position="456"/>
        <end position="467"/>
    </location>
</feature>
<reference evidence="3 4" key="1">
    <citation type="journal article" date="2017" name="Int. J. Parasitol.">
        <title>The genome of the protozoan parasite Cystoisospora suis and a reverse vaccinology approach to identify vaccine candidates.</title>
        <authorList>
            <person name="Palmieri N."/>
            <person name="Shrestha A."/>
            <person name="Ruttkowski B."/>
            <person name="Beck T."/>
            <person name="Vogl C."/>
            <person name="Tomley F."/>
            <person name="Blake D.P."/>
            <person name="Joachim A."/>
        </authorList>
    </citation>
    <scope>NUCLEOTIDE SEQUENCE [LARGE SCALE GENOMIC DNA]</scope>
    <source>
        <strain evidence="3 4">Wien I</strain>
    </source>
</reference>
<feature type="compositionally biased region" description="Polar residues" evidence="1">
    <location>
        <begin position="3296"/>
        <end position="3305"/>
    </location>
</feature>
<feature type="region of interest" description="Disordered" evidence="1">
    <location>
        <begin position="384"/>
        <end position="527"/>
    </location>
</feature>
<feature type="region of interest" description="Disordered" evidence="1">
    <location>
        <begin position="1868"/>
        <end position="2005"/>
    </location>
</feature>
<name>A0A2C6KU11_9APIC</name>
<feature type="compositionally biased region" description="Polar residues" evidence="1">
    <location>
        <begin position="2365"/>
        <end position="2381"/>
    </location>
</feature>
<feature type="region of interest" description="Disordered" evidence="1">
    <location>
        <begin position="2826"/>
        <end position="2869"/>
    </location>
</feature>
<feature type="domain" description="Amine oxidase" evidence="2">
    <location>
        <begin position="3645"/>
        <end position="3707"/>
    </location>
</feature>
<feature type="region of interest" description="Disordered" evidence="1">
    <location>
        <begin position="658"/>
        <end position="694"/>
    </location>
</feature>
<feature type="region of interest" description="Disordered" evidence="1">
    <location>
        <begin position="2328"/>
        <end position="2395"/>
    </location>
</feature>
<feature type="compositionally biased region" description="Basic and acidic residues" evidence="1">
    <location>
        <begin position="3108"/>
        <end position="3164"/>
    </location>
</feature>
<feature type="compositionally biased region" description="Basic and acidic residues" evidence="1">
    <location>
        <begin position="508"/>
        <end position="527"/>
    </location>
</feature>
<feature type="region of interest" description="Disordered" evidence="1">
    <location>
        <begin position="3850"/>
        <end position="3874"/>
    </location>
</feature>
<keyword evidence="4" id="KW-1185">Reference proteome</keyword>
<dbReference type="Gene3D" id="3.50.50.60">
    <property type="entry name" value="FAD/NAD(P)-binding domain"/>
    <property type="match status" value="1"/>
</dbReference>
<feature type="compositionally biased region" description="Basic and acidic residues" evidence="1">
    <location>
        <begin position="2968"/>
        <end position="2981"/>
    </location>
</feature>
<dbReference type="InterPro" id="IPR050281">
    <property type="entry name" value="Flavin_monoamine_oxidase"/>
</dbReference>
<feature type="compositionally biased region" description="Polar residues" evidence="1">
    <location>
        <begin position="474"/>
        <end position="507"/>
    </location>
</feature>
<evidence type="ECO:0000313" key="4">
    <source>
        <dbReference type="Proteomes" id="UP000221165"/>
    </source>
</evidence>
<feature type="compositionally biased region" description="Basic and acidic residues" evidence="1">
    <location>
        <begin position="3191"/>
        <end position="3202"/>
    </location>
</feature>
<feature type="region of interest" description="Disordered" evidence="1">
    <location>
        <begin position="2963"/>
        <end position="2985"/>
    </location>
</feature>
<feature type="compositionally biased region" description="Basic and acidic residues" evidence="1">
    <location>
        <begin position="2203"/>
        <end position="2225"/>
    </location>
</feature>
<feature type="region of interest" description="Disordered" evidence="1">
    <location>
        <begin position="1274"/>
        <end position="1304"/>
    </location>
</feature>
<feature type="region of interest" description="Disordered" evidence="1">
    <location>
        <begin position="3277"/>
        <end position="3311"/>
    </location>
</feature>
<dbReference type="GeneID" id="94428751"/>
<feature type="region of interest" description="Disordered" evidence="1">
    <location>
        <begin position="1588"/>
        <end position="1625"/>
    </location>
</feature>
<feature type="region of interest" description="Disordered" evidence="1">
    <location>
        <begin position="1379"/>
        <end position="1408"/>
    </location>
</feature>
<feature type="compositionally biased region" description="Polar residues" evidence="1">
    <location>
        <begin position="2417"/>
        <end position="2430"/>
    </location>
</feature>
<feature type="compositionally biased region" description="Polar residues" evidence="1">
    <location>
        <begin position="673"/>
        <end position="690"/>
    </location>
</feature>
<feature type="compositionally biased region" description="Basic and acidic residues" evidence="1">
    <location>
        <begin position="126"/>
        <end position="141"/>
    </location>
</feature>
<dbReference type="EMBL" id="MIGC01002596">
    <property type="protein sequence ID" value="PHJ20797.1"/>
    <property type="molecule type" value="Genomic_DNA"/>
</dbReference>
<dbReference type="PANTHER" id="PTHR10742:SF410">
    <property type="entry name" value="LYSINE-SPECIFIC HISTONE DEMETHYLASE 2"/>
    <property type="match status" value="1"/>
</dbReference>
<feature type="region of interest" description="Disordered" evidence="1">
    <location>
        <begin position="1743"/>
        <end position="1765"/>
    </location>
</feature>
<feature type="region of interest" description="Disordered" evidence="1">
    <location>
        <begin position="3572"/>
        <end position="3615"/>
    </location>
</feature>
<dbReference type="InterPro" id="IPR036188">
    <property type="entry name" value="FAD/NAD-bd_sf"/>
</dbReference>
<feature type="region of interest" description="Disordered" evidence="1">
    <location>
        <begin position="1226"/>
        <end position="1255"/>
    </location>
</feature>
<evidence type="ECO:0000256" key="1">
    <source>
        <dbReference type="SAM" id="MobiDB-lite"/>
    </source>
</evidence>
<dbReference type="Proteomes" id="UP000221165">
    <property type="component" value="Unassembled WGS sequence"/>
</dbReference>
<comment type="caution">
    <text evidence="3">The sequence shown here is derived from an EMBL/GenBank/DDBJ whole genome shotgun (WGS) entry which is preliminary data.</text>
</comment>
<feature type="compositionally biased region" description="Polar residues" evidence="1">
    <location>
        <begin position="3277"/>
        <end position="3288"/>
    </location>
</feature>
<feature type="compositionally biased region" description="Basic and acidic residues" evidence="1">
    <location>
        <begin position="3226"/>
        <end position="3242"/>
    </location>
</feature>
<dbReference type="InterPro" id="IPR002937">
    <property type="entry name" value="Amino_oxidase"/>
</dbReference>
<feature type="compositionally biased region" description="Polar residues" evidence="1">
    <location>
        <begin position="3211"/>
        <end position="3225"/>
    </location>
</feature>
<dbReference type="PANTHER" id="PTHR10742">
    <property type="entry name" value="FLAVIN MONOAMINE OXIDASE"/>
    <property type="match status" value="1"/>
</dbReference>
<gene>
    <name evidence="3" type="ORF">CSUI_005364</name>
</gene>
<accession>A0A2C6KU11</accession>
<protein>
    <submittedName>
        <fullName evidence="3">Amine oxidase</fullName>
    </submittedName>
</protein>
<feature type="compositionally biased region" description="Polar residues" evidence="1">
    <location>
        <begin position="1948"/>
        <end position="1961"/>
    </location>
</feature>
<feature type="region of interest" description="Disordered" evidence="1">
    <location>
        <begin position="181"/>
        <end position="201"/>
    </location>
</feature>
<feature type="compositionally biased region" description="Polar residues" evidence="1">
    <location>
        <begin position="2652"/>
        <end position="2672"/>
    </location>
</feature>
<feature type="region of interest" description="Disordered" evidence="1">
    <location>
        <begin position="2190"/>
        <end position="2236"/>
    </location>
</feature>
<feature type="compositionally biased region" description="Low complexity" evidence="1">
    <location>
        <begin position="1985"/>
        <end position="2000"/>
    </location>
</feature>
<feature type="region of interest" description="Disordered" evidence="1">
    <location>
        <begin position="3754"/>
        <end position="3776"/>
    </location>
</feature>
<feature type="compositionally biased region" description="Low complexity" evidence="1">
    <location>
        <begin position="1869"/>
        <end position="1889"/>
    </location>
</feature>
<dbReference type="SUPFAM" id="SSF54373">
    <property type="entry name" value="FAD-linked reductases, C-terminal domain"/>
    <property type="match status" value="1"/>
</dbReference>
<sequence>MVFGTRWIDGGGRTVNYARVALLSDVKDAVLERVRLAFLRQRRENAHNQADTLPEETEKEAGGSSEPGDRGKGENEDREMKAEERAGAGQERAEEGCTKQRGCCTIAEKSRAHERVPKARRGCRKKREERSVREEGSEEKQTTSPTGAEARSAKAVFSRTSTPQRNTNNQDYVTLRLRAKKEKREPSSQLRHRPSRCCEGTTNGGTLTVECTKPRLTSENSPQKVVVDRSQSSIPPFHPLGLLCPPFLATRRPEEKRGSAIADEKRTTMEPMLAEISPVRIYTAAVISASIYTKLPPLVLARIALMLPPFPLDPLGRPDANAAGADKRQPPCNFALQYLPLFPTASLHCLPSSLAARLLPPSETCQLPAGSVPVSPSCVIPSPTDSASLSAKAKPAEPVPPQLGGSSGALPSSLQQLETSTSPSTKAKSGSSSAPADIPAETSSLLSFEPERGSPCQPQHPRSANTTPAPPLCSSGSSVIPSGQQAANSSSLTTPIVPSTPVTGCTSTDERRRLAFRDPGSSEDKPLDKEIARAACSSYTVVSQLNTLKCTVPSYSSPPGPDVGVPERKEDRVSSNAGSPALSSDTRALSDTRKEVLSQADVQLRFPLPVKDSIAQTAPFQASPSAPAVLPIRQAAVTFPEQNYLWKNALSSAAASSSVKENSEMSTDGEGATSPSQGGPGSAMTSQAALSRSEVGERQRRILAECIRRLHPYPLHLLKIAKIFWLRASLYPSPAAGHNNGRLGGPKAGNANLFSLFCGSPLKLSCQLPRGTLTRNHGEAPRLNLPFPRGPGEEGSPREAEGETVGDSYGSSPPGEGLSGVCSAEAESLKDSFVSSHSTVSWWGANSSGDTRWFRGKEASEVSSRTLPEADGVSKKCDARVSLSTDRGEVPSGNDALLHVHNEARDHRGVTGCSESLSRRACGVFCATGPGDESSSESQKWAELLSRPLPAFSPSPKNLCVSTETEAGATVNGSTQKHVRDASGGLSETRLTTALDVAVLCLSPSRQSSVHSSKPVSSLAQQTTFALGTPGVPAQVGGSSLGQCALTSLQQEETSRRSSDTVTALTADDNDVADGGGTLLGVHRGGGVNPVCRDGRTGGDPTGSGRSAVAHLDGRDDPAGASPTEKNNNVRKCAQTAHAPARIVAVCASAGNAHAAAVSKQSAGIDTGPSVAGSVGAAVGGSACTLAGSEDGGATEVRPTEAEAVCVSASPAENFGRGLAKLKQPDSACERDTDGSVSTIVRPEDSGTTQFNGDNDTAATAWCARADAGASGMCATESTPYRGETSDAAGRLGGGEDLSVSAGSPADDSDCDYVGVGSGPCLTNSPCLSPSSMRRTTELAPPSSGFPRGHDRRWVSPSSSAETEISPRFPSLSASFTMQHHVDSGGPVSVTTDREEGSLHSGGDHNVSSLEQLVPSLPLPKLPPVSKDTLPGAVSPPEISSFPSSETARLALPADERKPLAPAPAEFVSEAAENSCLLVSGVKTEASLCTSEKNPCCSTVVEKGKGAQKCYVSGFLSPGSVSKLCSLDSPLPLSSSLLQGPPLDFSPASTALLKSFGARQNSSSVSSSVPTYSPEDCCDTPVEGGCTRSSVPSRPAHEASLPCSPPTSDLRINSEEDPAPSAVAPSVACDLSSSAASDLFLPGSCSSRLRDPLPLLSPAASLLVTAVASDAAAVPSLSTVTAAFETGCAGTMKLGGTSEGLSRASTSFSVHAGSLAPSLSESSGGPAPASVSAASLAPVFSSADSSPLRKGELPPQHGSSTARHVPGCSSAGASCAVPVSSLDSGESVPAASAPGFVSLGACNSSHPPFRSVCSRPGSEPVCSSCLSTSPARLTPGVCDVSSHVLHCSTSCRDAPDTVRSLISTPVPLARSRASAQSSSITSETSSKTSDASPRSSVGMVREFPSGEATDTSSDPSLRSPTSSSSSPNPLSPGPVVNSCQAGSPFRSLVNTKSITGPSSGGTPAHGGAPLRDANNPSPNKYSLCPQRQPPAGQASPSQSSDPFVSLLASPIPTQCSLLLPTLETHGPASRRPLSFSAPSEQKELGASCRAEAVGRGESHDSKARCDSRLYASSELPRSAPRGASWKYRTGGGFRLEGCHVAECKIDCTNLKTAVLSAWACIRDHKNLPPGLVSFLQEKRTQADAQFTCRDTPLLARKPGRDQEGVAEAKKKKAFQPATYVADDCQVLGPGNGGDSEVFPRPTSEGDERSRRRVNEVNSVKPERAKSTSPSTPCSAVGCSTGGLRRSECSSRVDQLAMSDALVHKCGRQATLEDTSLGPSVSVRTSCRPAAGTTGETYADVEKRLSLPGGGDSSQRGKFTASLQGISETSVGKRAEHVGVLSRKRRAPTAKGRGGVLELKPEDSGPTATLQEDSFSDCQSKGASRDKRRRTKQDAHLMCREGQTVVKVTQEDKVLESSPRSSPSDLDNFSAETPGDRQLPSQGSPCSEGASLLCTSSSPETSSPYKLSALSHLERVARPIPGAEIFPVSWSAQVDLRQQDAQAGGDNESPSAAGGEAFLRQPAERRENRAGSEAVGGSSFSRLTSSRYWEKADEEIILKMVQRSFGYVCDLAEVSVEDLVGGSDEDAEEVSIKIPEGLLRGKTMRSGVAECRKSEKPGKTDYSAKQCVKKENEKNSSALRSGAADGIGERRQTISGTVEKSVATRGQSDQGQPYETKAKGKTAGRQASDKHDAMGPGVITEEDQGTTNKKKGDGKRSRRSHFPFLTPENYKQLGSRESTLLARRRLDGTPTPHMFEPEAADGDRLFADGYKWLPTLLIQTFGLLDCAVLGYQARHISLVPAKCEDSARVMESNSQLPSLLSDWTSKLPCHSPERREDSLQDASQHEGQSKGRKNKPSDGNDSSSSEVESDVETACTILKSALGFSGMDKSTRVDCGSATATRIDQFGLETPGGYSRNLKVLSGSLRTLPGEETEQHASEESGMTCRSTVLPEKAHTETEFHVGCSAKTHGSDRESTSTHSRDGIPGSSVAEELESHEAYVNACANDPLYWPWVGLPYSGVRISLRRYYNNVEGGRRADTQLDMQASLSACGGNNGDTERCASALTSGKAQKEEQSLPSVAGPQRCFASAPASLPLSGGRVEEPAAGVAEHAEARERTELSGCKRKEEKDEKTRIADPGKKVCSEKEQTDSEDERVPPKGVLEKVKGSQLPGRTDGQETERNVPTAVPVGEPRNGENETTEREGNVTGAGDNRTGTIATPILRQQDTVNREDSIREERQPRDHTDEQEEEDSTGGRHTEVALAAGVQGPLLYAPEEQNPQCLPKQESSGSGPKRDQATSKQNVSQIESEAATRKHDKYESSSCECMYAEDVYALKCIVAVPIGVLKKNVITFSPPLSSEKQAAIRRWGAGSHNKVVLRFTEVFWPPSAPFLNPSFTPLFQFMNLHAFGKANCLVAHSFGNYRWDFVRRLRERRKVRRSARRKSTGSRGDCFLLDFPSKRVTGSLFQSEAETKRESGVMGRIDNMAGGNDETASVADTENLAAVTSCPWVRGTMQESSGGFTCESRATEEASRKSACFSEQHRNGNAQLPLPQRVSGTDPTIEVPCCGAALRSSRSRSDLGGGGQSSHFSGHSVDDQPSHGKKSDNESELDGTLSSAEDDWDEADHWELWAERNEVSSSGQKNHTRKRVSDQEVVDECCLVLKRMFNLKKKPWPVQAIVTRWDEDPLYYCSYGFPSKETQERDQQLLSQPHPWAPSVPLPVKKFLRPADRPLGGKGKEKGLGNQSGCCDATEAMENKRCSPGENERPRTSKSTKSKGGCRNAPDGLLEAQFVNSLSDSLVYFCGEHTSDFGQQCVHGAMHSGARAAAECLASLLKCDGVPWCQSDWGLTQNMGTEGPSTRSADPDCGCSPGRSSEDVRLSETADERAAYGSGKDFSLRKGTRTESGYAAAHRSKAQDDVGTTVIDEWKTWWYGSDGAFVYGRDGSATHSAPRDVFLRKALTREQRVGILRRRISEFVNAMGANEDASESA</sequence>
<dbReference type="RefSeq" id="XP_067922483.1">
    <property type="nucleotide sequence ID" value="XM_068065540.1"/>
</dbReference>
<dbReference type="Pfam" id="PF01593">
    <property type="entry name" value="Amino_oxidase"/>
    <property type="match status" value="2"/>
</dbReference>
<feature type="compositionally biased region" description="Basic and acidic residues" evidence="1">
    <location>
        <begin position="108"/>
        <end position="117"/>
    </location>
</feature>
<feature type="compositionally biased region" description="Basic and acidic residues" evidence="1">
    <location>
        <begin position="2609"/>
        <end position="2618"/>
    </location>
</feature>
<feature type="compositionally biased region" description="Basic and acidic residues" evidence="1">
    <location>
        <begin position="3754"/>
        <end position="3765"/>
    </location>
</feature>
<feature type="region of interest" description="Disordered" evidence="1">
    <location>
        <begin position="46"/>
        <end position="169"/>
    </location>
</feature>
<feature type="compositionally biased region" description="Basic and acidic residues" evidence="1">
    <location>
        <begin position="791"/>
        <end position="801"/>
    </location>
</feature>
<feature type="region of interest" description="Disordered" evidence="1">
    <location>
        <begin position="551"/>
        <end position="590"/>
    </location>
</feature>
<feature type="compositionally biased region" description="Polar residues" evidence="1">
    <location>
        <begin position="574"/>
        <end position="587"/>
    </location>
</feature>
<feature type="region of interest" description="Disordered" evidence="1">
    <location>
        <begin position="1331"/>
        <end position="1365"/>
    </location>
</feature>